<name>A0A165QXU7_9APHY</name>
<evidence type="ECO:0000313" key="3">
    <source>
        <dbReference type="Proteomes" id="UP000076727"/>
    </source>
</evidence>
<protein>
    <submittedName>
        <fullName evidence="2">Uncharacterized protein</fullName>
    </submittedName>
</protein>
<feature type="compositionally biased region" description="Basic and acidic residues" evidence="1">
    <location>
        <begin position="232"/>
        <end position="257"/>
    </location>
</feature>
<keyword evidence="3" id="KW-1185">Reference proteome</keyword>
<feature type="region of interest" description="Disordered" evidence="1">
    <location>
        <begin position="566"/>
        <end position="595"/>
    </location>
</feature>
<gene>
    <name evidence="2" type="ORF">DAEQUDRAFT_764824</name>
</gene>
<dbReference type="Proteomes" id="UP000076727">
    <property type="component" value="Unassembled WGS sequence"/>
</dbReference>
<feature type="compositionally biased region" description="Low complexity" evidence="1">
    <location>
        <begin position="366"/>
        <end position="386"/>
    </location>
</feature>
<accession>A0A165QXU7</accession>
<dbReference type="AlphaFoldDB" id="A0A165QXU7"/>
<proteinExistence type="predicted"/>
<evidence type="ECO:0000256" key="1">
    <source>
        <dbReference type="SAM" id="MobiDB-lite"/>
    </source>
</evidence>
<sequence length="595" mass="65962">MPRLARLLDISLSMTLLPPRLRHWFNNLVLHMSRARKHKDGNTGGPRSRPKKSSRIVWSKPEHWVRTTRLLEWLDTHHREQLMLFGDSQREADSEHRTMVQPKANNHETIHLHIAQHVFEADLDENVRHDWERTKDTDKGAWAACIKARINDLRKMYREVVQNSSSTGMGVRDGEREAGKTLNDVLLGNVLQEWYIMLTRIFGKKPSVNVSGQSSAPGQTLEDEARAFFKMDGKAEGQSRARRDRTPSEHNEPRFSTDEEYTSLTLSVAPPSAGVAGTQRGSQAVWRTDSNQFRHYAPGNHPVPLQSPLMSVHDGSSASLVATSETSSIQSHNSMAHPQVPGASSSLTSLNRGLQNITVDPYYGNSPSSLSAPPSINSSTAATSSSGQRSKRANEKSVESRTALEQPAMKRSRVNAAAAVAVQPPNVEEAANRMQIVGKVLTQHNSSMAEVNIWKYRQKVAEQDRIAAEAKRDGADKLMKIELLRKENLDKELELVRLQLQLAQQPAARAANFTGVSARGEQPHVLSQQLAARVADAIVGARGEQPHMSSPALTSSSRTPSLALMASSRMPSPALTLSSRCRDRKEHKSHTKTQL</sequence>
<dbReference type="STRING" id="1314783.A0A165QXU7"/>
<dbReference type="OrthoDB" id="2670932at2759"/>
<organism evidence="2 3">
    <name type="scientific">Daedalea quercina L-15889</name>
    <dbReference type="NCBI Taxonomy" id="1314783"/>
    <lineage>
        <taxon>Eukaryota</taxon>
        <taxon>Fungi</taxon>
        <taxon>Dikarya</taxon>
        <taxon>Basidiomycota</taxon>
        <taxon>Agaricomycotina</taxon>
        <taxon>Agaricomycetes</taxon>
        <taxon>Polyporales</taxon>
        <taxon>Fomitopsis</taxon>
    </lineage>
</organism>
<feature type="region of interest" description="Disordered" evidence="1">
    <location>
        <begin position="365"/>
        <end position="412"/>
    </location>
</feature>
<reference evidence="2 3" key="1">
    <citation type="journal article" date="2016" name="Mol. Biol. Evol.">
        <title>Comparative Genomics of Early-Diverging Mushroom-Forming Fungi Provides Insights into the Origins of Lignocellulose Decay Capabilities.</title>
        <authorList>
            <person name="Nagy L.G."/>
            <person name="Riley R."/>
            <person name="Tritt A."/>
            <person name="Adam C."/>
            <person name="Daum C."/>
            <person name="Floudas D."/>
            <person name="Sun H."/>
            <person name="Yadav J.S."/>
            <person name="Pangilinan J."/>
            <person name="Larsson K.H."/>
            <person name="Matsuura K."/>
            <person name="Barry K."/>
            <person name="Labutti K."/>
            <person name="Kuo R."/>
            <person name="Ohm R.A."/>
            <person name="Bhattacharya S.S."/>
            <person name="Shirouzu T."/>
            <person name="Yoshinaga Y."/>
            <person name="Martin F.M."/>
            <person name="Grigoriev I.V."/>
            <person name="Hibbett D.S."/>
        </authorList>
    </citation>
    <scope>NUCLEOTIDE SEQUENCE [LARGE SCALE GENOMIC DNA]</scope>
    <source>
        <strain evidence="2 3">L-15889</strain>
    </source>
</reference>
<dbReference type="EMBL" id="KV429053">
    <property type="protein sequence ID" value="KZT70063.1"/>
    <property type="molecule type" value="Genomic_DNA"/>
</dbReference>
<feature type="region of interest" description="Disordered" evidence="1">
    <location>
        <begin position="323"/>
        <end position="348"/>
    </location>
</feature>
<feature type="region of interest" description="Disordered" evidence="1">
    <location>
        <begin position="36"/>
        <end position="55"/>
    </location>
</feature>
<feature type="region of interest" description="Disordered" evidence="1">
    <location>
        <begin position="232"/>
        <end position="261"/>
    </location>
</feature>
<evidence type="ECO:0000313" key="2">
    <source>
        <dbReference type="EMBL" id="KZT70063.1"/>
    </source>
</evidence>